<dbReference type="Gene3D" id="3.10.110.10">
    <property type="entry name" value="Ubiquitin Conjugating Enzyme"/>
    <property type="match status" value="1"/>
</dbReference>
<evidence type="ECO:0000259" key="1">
    <source>
        <dbReference type="PROSITE" id="PS51322"/>
    </source>
</evidence>
<dbReference type="Proteomes" id="UP001178508">
    <property type="component" value="Chromosome 5"/>
</dbReference>
<name>A0AAV1F8U4_XYRNO</name>
<dbReference type="GO" id="GO:0043130">
    <property type="term" value="F:ubiquitin binding"/>
    <property type="evidence" value="ECO:0007669"/>
    <property type="project" value="TreeGrafter"/>
</dbReference>
<evidence type="ECO:0000313" key="2">
    <source>
        <dbReference type="EMBL" id="CAJ1057400.1"/>
    </source>
</evidence>
<dbReference type="PANTHER" id="PTHR23306:SF25">
    <property type="entry name" value="TUMOR SUSCEPTIBILITY GENE 101 PROTEIN"/>
    <property type="match status" value="1"/>
</dbReference>
<dbReference type="CDD" id="cd11685">
    <property type="entry name" value="UEV_TSG101-like"/>
    <property type="match status" value="1"/>
</dbReference>
<dbReference type="EMBL" id="OY660868">
    <property type="protein sequence ID" value="CAJ1057400.1"/>
    <property type="molecule type" value="Genomic_DNA"/>
</dbReference>
<dbReference type="SUPFAM" id="SSF54495">
    <property type="entry name" value="UBC-like"/>
    <property type="match status" value="1"/>
</dbReference>
<dbReference type="AlphaFoldDB" id="A0AAV1F8U4"/>
<reference evidence="2" key="1">
    <citation type="submission" date="2023-08" db="EMBL/GenBank/DDBJ databases">
        <authorList>
            <person name="Alioto T."/>
            <person name="Alioto T."/>
            <person name="Gomez Garrido J."/>
        </authorList>
    </citation>
    <scope>NUCLEOTIDE SEQUENCE</scope>
</reference>
<proteinExistence type="predicted"/>
<dbReference type="PANTHER" id="PTHR23306">
    <property type="entry name" value="TUMOR SUSCEPTIBILITY GENE 101 PROTEIN-RELATED"/>
    <property type="match status" value="1"/>
</dbReference>
<organism evidence="2 3">
    <name type="scientific">Xyrichtys novacula</name>
    <name type="common">Pearly razorfish</name>
    <name type="synonym">Hemipteronotus novacula</name>
    <dbReference type="NCBI Taxonomy" id="13765"/>
    <lineage>
        <taxon>Eukaryota</taxon>
        <taxon>Metazoa</taxon>
        <taxon>Chordata</taxon>
        <taxon>Craniata</taxon>
        <taxon>Vertebrata</taxon>
        <taxon>Euteleostomi</taxon>
        <taxon>Actinopterygii</taxon>
        <taxon>Neopterygii</taxon>
        <taxon>Teleostei</taxon>
        <taxon>Neoteleostei</taxon>
        <taxon>Acanthomorphata</taxon>
        <taxon>Eupercaria</taxon>
        <taxon>Labriformes</taxon>
        <taxon>Labridae</taxon>
        <taxon>Xyrichtys</taxon>
    </lineage>
</organism>
<keyword evidence="3" id="KW-1185">Reference proteome</keyword>
<dbReference type="InterPro" id="IPR016135">
    <property type="entry name" value="UBQ-conjugating_enzyme/RWD"/>
</dbReference>
<dbReference type="InterPro" id="IPR052070">
    <property type="entry name" value="ESCRT-I_UEV_domain"/>
</dbReference>
<gene>
    <name evidence="2" type="ORF">XNOV1_A024533</name>
</gene>
<protein>
    <submittedName>
        <fullName evidence="2">Tumor susceptibility gene 101 protein</fullName>
    </submittedName>
</protein>
<dbReference type="GO" id="GO:0008333">
    <property type="term" value="P:endosome to lysosome transport"/>
    <property type="evidence" value="ECO:0007669"/>
    <property type="project" value="TreeGrafter"/>
</dbReference>
<dbReference type="InterPro" id="IPR008883">
    <property type="entry name" value="UEV_N"/>
</dbReference>
<accession>A0AAV1F8U4</accession>
<dbReference type="PROSITE" id="PS51322">
    <property type="entry name" value="UEV"/>
    <property type="match status" value="1"/>
</dbReference>
<dbReference type="Pfam" id="PF05743">
    <property type="entry name" value="UEV"/>
    <property type="match status" value="1"/>
</dbReference>
<dbReference type="GO" id="GO:0000813">
    <property type="term" value="C:ESCRT I complex"/>
    <property type="evidence" value="ECO:0007669"/>
    <property type="project" value="TreeGrafter"/>
</dbReference>
<dbReference type="GO" id="GO:0015031">
    <property type="term" value="P:protein transport"/>
    <property type="evidence" value="ECO:0007669"/>
    <property type="project" value="InterPro"/>
</dbReference>
<sequence>MSYCEEKIKKKLPKTYLRKHVAHEIGVALTFYKHLVPVMDKYFYNDGTSKDLMSITGTIPVKFDDKTYNIPVCLWLEESYPQTAPICYVRPTREMKVLKGTFVSSDGKVELPYLDEWKTGECDLVSLLQVMCVMFGDFPPVCSLLHQPNPEPEQASCWLQFQREAQIYSDSNGSMYMYLPREDGQFFQQEHETTC</sequence>
<feature type="domain" description="UEV" evidence="1">
    <location>
        <begin position="2"/>
        <end position="145"/>
    </location>
</feature>
<evidence type="ECO:0000313" key="3">
    <source>
        <dbReference type="Proteomes" id="UP001178508"/>
    </source>
</evidence>